<dbReference type="InterPro" id="IPR007138">
    <property type="entry name" value="ABM_dom"/>
</dbReference>
<dbReference type="AlphaFoldDB" id="A0AAD7XQ99"/>
<dbReference type="EMBL" id="JAQMWT010000028">
    <property type="protein sequence ID" value="KAJ8613510.1"/>
    <property type="molecule type" value="Genomic_DNA"/>
</dbReference>
<dbReference type="Pfam" id="PF03992">
    <property type="entry name" value="ABM"/>
    <property type="match status" value="1"/>
</dbReference>
<feature type="domain" description="ABM" evidence="2">
    <location>
        <begin position="75"/>
        <end position="144"/>
    </location>
</feature>
<organism evidence="3 4">
    <name type="scientific">Chrysophaeum taylorii</name>
    <dbReference type="NCBI Taxonomy" id="2483200"/>
    <lineage>
        <taxon>Eukaryota</taxon>
        <taxon>Sar</taxon>
        <taxon>Stramenopiles</taxon>
        <taxon>Ochrophyta</taxon>
        <taxon>Pelagophyceae</taxon>
        <taxon>Pelagomonadales</taxon>
        <taxon>Pelagomonadaceae</taxon>
        <taxon>Chrysophaeum</taxon>
    </lineage>
</organism>
<dbReference type="Proteomes" id="UP001230188">
    <property type="component" value="Unassembled WGS sequence"/>
</dbReference>
<accession>A0AAD7XQ99</accession>
<reference evidence="3" key="1">
    <citation type="submission" date="2023-01" db="EMBL/GenBank/DDBJ databases">
        <title>Metagenome sequencing of chrysophaentin producing Chrysophaeum taylorii.</title>
        <authorList>
            <person name="Davison J."/>
            <person name="Bewley C."/>
        </authorList>
    </citation>
    <scope>NUCLEOTIDE SEQUENCE</scope>
    <source>
        <strain evidence="3">NIES-1699</strain>
    </source>
</reference>
<dbReference type="Gene3D" id="3.30.70.100">
    <property type="match status" value="1"/>
</dbReference>
<keyword evidence="4" id="KW-1185">Reference proteome</keyword>
<feature type="region of interest" description="Disordered" evidence="1">
    <location>
        <begin position="22"/>
        <end position="41"/>
    </location>
</feature>
<evidence type="ECO:0000256" key="1">
    <source>
        <dbReference type="SAM" id="MobiDB-lite"/>
    </source>
</evidence>
<comment type="caution">
    <text evidence="3">The sequence shown here is derived from an EMBL/GenBank/DDBJ whole genome shotgun (WGS) entry which is preliminary data.</text>
</comment>
<evidence type="ECO:0000313" key="3">
    <source>
        <dbReference type="EMBL" id="KAJ8613510.1"/>
    </source>
</evidence>
<dbReference type="InterPro" id="IPR011008">
    <property type="entry name" value="Dimeric_a/b-barrel"/>
</dbReference>
<protein>
    <recommendedName>
        <fullName evidence="2">ABM domain-containing protein</fullName>
    </recommendedName>
</protein>
<dbReference type="SUPFAM" id="SSF54909">
    <property type="entry name" value="Dimeric alpha+beta barrel"/>
    <property type="match status" value="1"/>
</dbReference>
<gene>
    <name evidence="3" type="ORF">CTAYLR_002188</name>
</gene>
<evidence type="ECO:0000259" key="2">
    <source>
        <dbReference type="Pfam" id="PF03992"/>
    </source>
</evidence>
<evidence type="ECO:0000313" key="4">
    <source>
        <dbReference type="Proteomes" id="UP001230188"/>
    </source>
</evidence>
<sequence>MGGGPPGENELPQYWRDMERRVTMRRPRTLGSGPSGRGPRRKSEIDYWAAAGLYDYSNQVRRAEAGVATYGRLSTARVRDGQMDAAHLTYETLVAPLLRAEPDLLDLYLVVDQDRRVLVSLSVWATPDAFTRVKNSYAYKDAMQSLSTHFDLEDTILRSDDVETYRLTTPRVDDE</sequence>
<name>A0AAD7XQ99_9STRA</name>
<proteinExistence type="predicted"/>